<evidence type="ECO:0000256" key="1">
    <source>
        <dbReference type="ARBA" id="ARBA00004418"/>
    </source>
</evidence>
<sequence>MKYFIFIFMTAVLFSCTKESIRKNAVNSGNTETTKSNNVINPKIFDLINLNYPGLEKAKTLYEANKQYEAAKAILEYYRLRTNVVNPSISLINVTASDDDKLKADFALENRFFVNNYYEDAVKKMPHSLMSSGAINWLFQPVGADNEYQKQLHRHQWFVPQAKVYRTTQNEKYIQSWINVYKDWLVKNPMPETGTNTTTWWQLQVAERVMGQTQLFEYYKNSTSFTPEWFSEFMVRFAEHSDFLVKYPYPDGNILISQGSALAFAGVLFPEFKKASEWMNTGYSILDTEVKTQFLDDGMHFELDFSYHISAIGDFYEVMKLADANKSIVGNVASNFKVYLRKAAQVVMNFTYPNYFSNAASNSQCVPGFNDTRQSSWSRSVLNKNFIKYNEMFPDDNEFLYMATYGKKGTGPTSTPKAFTISGTYILRNGWDRQSTMLILSNNYSNDAMQIWSHKQPDNCTFELYHKGRNFFPDAGVYAYTSDGSNSEREWYRQTRVHNTMTLDYKNITNAKGKSLAVVSNGQADIVATENQGYPYLKHRRYVFFVNKTFFVLVDEGIGAASGTVNLNFNLCEGENEVVVTTDKNGAHTNFADGNNMIMRTFGSENLTTLPFSGKVSYAPGIEFNRKAYTVNMTKTAGQTARYITVLYPRAQASTALINATFTQPFQETGVALDVNIDGKTYNLNCNL</sequence>
<proteinExistence type="predicted"/>
<dbReference type="InterPro" id="IPR008929">
    <property type="entry name" value="Chondroitin_lyas"/>
</dbReference>
<dbReference type="Pfam" id="PF07940">
    <property type="entry name" value="Hepar_II_III_C"/>
    <property type="match status" value="1"/>
</dbReference>
<dbReference type="Gene3D" id="2.70.98.70">
    <property type="match status" value="1"/>
</dbReference>
<dbReference type="PANTHER" id="PTHR39210">
    <property type="entry name" value="HEPARIN-SULFATE LYASE"/>
    <property type="match status" value="1"/>
</dbReference>
<evidence type="ECO:0000256" key="2">
    <source>
        <dbReference type="ARBA" id="ARBA00022729"/>
    </source>
</evidence>
<dbReference type="RefSeq" id="WP_136880528.1">
    <property type="nucleotide sequence ID" value="NZ_SWDX01000005.1"/>
</dbReference>
<dbReference type="AlphaFoldDB" id="A0A4U1G7R3"/>
<organism evidence="7 8">
    <name type="scientific">Pedobacter hiemivivus</name>
    <dbReference type="NCBI Taxonomy" id="2530454"/>
    <lineage>
        <taxon>Bacteria</taxon>
        <taxon>Pseudomonadati</taxon>
        <taxon>Bacteroidota</taxon>
        <taxon>Sphingobacteriia</taxon>
        <taxon>Sphingobacteriales</taxon>
        <taxon>Sphingobacteriaceae</taxon>
        <taxon>Pedobacter</taxon>
    </lineage>
</organism>
<dbReference type="PANTHER" id="PTHR39210:SF1">
    <property type="entry name" value="HEPARIN-SULFATE LYASE"/>
    <property type="match status" value="1"/>
</dbReference>
<feature type="domain" description="Heparin-sulfate lyase N-terminal" evidence="6">
    <location>
        <begin position="44"/>
        <end position="401"/>
    </location>
</feature>
<protein>
    <submittedName>
        <fullName evidence="7">Heparitin sulfate lyase</fullName>
    </submittedName>
</protein>
<evidence type="ECO:0000256" key="4">
    <source>
        <dbReference type="ARBA" id="ARBA00023239"/>
    </source>
</evidence>
<dbReference type="PROSITE" id="PS51257">
    <property type="entry name" value="PROKAR_LIPOPROTEIN"/>
    <property type="match status" value="1"/>
</dbReference>
<dbReference type="Gene3D" id="1.50.10.100">
    <property type="entry name" value="Chondroitin AC/alginate lyase"/>
    <property type="match status" value="1"/>
</dbReference>
<comment type="caution">
    <text evidence="7">The sequence shown here is derived from an EMBL/GenBank/DDBJ whole genome shotgun (WGS) entry which is preliminary data.</text>
</comment>
<dbReference type="Proteomes" id="UP000309594">
    <property type="component" value="Unassembled WGS sequence"/>
</dbReference>
<keyword evidence="4 7" id="KW-0456">Lyase</keyword>
<dbReference type="GO" id="GO:0042597">
    <property type="term" value="C:periplasmic space"/>
    <property type="evidence" value="ECO:0007669"/>
    <property type="project" value="UniProtKB-SubCell"/>
</dbReference>
<gene>
    <name evidence="7" type="ORF">FBD94_13290</name>
</gene>
<evidence type="ECO:0000313" key="8">
    <source>
        <dbReference type="Proteomes" id="UP000309594"/>
    </source>
</evidence>
<comment type="subcellular location">
    <subcellularLocation>
        <location evidence="1">Periplasm</location>
    </subcellularLocation>
</comment>
<dbReference type="SUPFAM" id="SSF48230">
    <property type="entry name" value="Chondroitin AC/alginate lyase"/>
    <property type="match status" value="1"/>
</dbReference>
<keyword evidence="3" id="KW-0574">Periplasm</keyword>
<evidence type="ECO:0000259" key="6">
    <source>
        <dbReference type="Pfam" id="PF16889"/>
    </source>
</evidence>
<dbReference type="NCBIfam" id="NF045572">
    <property type="entry name" value="Hepsulflyase_bctds"/>
    <property type="match status" value="1"/>
</dbReference>
<reference evidence="7 8" key="1">
    <citation type="submission" date="2019-04" db="EMBL/GenBank/DDBJ databases">
        <title>Pedobacter sp. RP-1-16 sp. nov., isolated from Arctic soil.</title>
        <authorList>
            <person name="Dahal R.H."/>
            <person name="Kim D.-U."/>
        </authorList>
    </citation>
    <scope>NUCLEOTIDE SEQUENCE [LARGE SCALE GENOMIC DNA]</scope>
    <source>
        <strain evidence="7 8">RP-1-16</strain>
    </source>
</reference>
<keyword evidence="2" id="KW-0732">Signal</keyword>
<dbReference type="InterPro" id="IPR012480">
    <property type="entry name" value="Hepar_II_III_C"/>
</dbReference>
<name>A0A4U1G7R3_9SPHI</name>
<feature type="domain" description="Heparinase II/III-like C-terminal" evidence="5">
    <location>
        <begin position="413"/>
        <end position="608"/>
    </location>
</feature>
<accession>A0A4U1G7R3</accession>
<dbReference type="EMBL" id="SWDX01000005">
    <property type="protein sequence ID" value="TKC59897.1"/>
    <property type="molecule type" value="Genomic_DNA"/>
</dbReference>
<dbReference type="InterPro" id="IPR054646">
    <property type="entry name" value="HepC"/>
</dbReference>
<evidence type="ECO:0000313" key="7">
    <source>
        <dbReference type="EMBL" id="TKC59897.1"/>
    </source>
</evidence>
<dbReference type="InterPro" id="IPR031680">
    <property type="entry name" value="Hepar_II_III_N"/>
</dbReference>
<dbReference type="GO" id="GO:0016829">
    <property type="term" value="F:lyase activity"/>
    <property type="evidence" value="ECO:0007669"/>
    <property type="project" value="UniProtKB-KW"/>
</dbReference>
<dbReference type="Pfam" id="PF16889">
    <property type="entry name" value="Hepar_II_III_N"/>
    <property type="match status" value="1"/>
</dbReference>
<evidence type="ECO:0000259" key="5">
    <source>
        <dbReference type="Pfam" id="PF07940"/>
    </source>
</evidence>
<evidence type="ECO:0000256" key="3">
    <source>
        <dbReference type="ARBA" id="ARBA00022764"/>
    </source>
</evidence>